<dbReference type="AlphaFoldDB" id="A0A2K8Z7K1"/>
<evidence type="ECO:0000313" key="3">
    <source>
        <dbReference type="Proteomes" id="UP000232883"/>
    </source>
</evidence>
<keyword evidence="3" id="KW-1185">Reference proteome</keyword>
<reference evidence="2 3" key="1">
    <citation type="submission" date="2017-11" db="EMBL/GenBank/DDBJ databases">
        <title>Taxonomic description and genome sequences of Spirosoma HA7 sp. nov., isolated from pollen microhabitat of Corylus avellana.</title>
        <authorList>
            <person name="Ambika Manirajan B."/>
            <person name="Suarez C."/>
            <person name="Ratering S."/>
            <person name="Geissler-Plaum R."/>
            <person name="Cardinale M."/>
            <person name="Sylvia S."/>
        </authorList>
    </citation>
    <scope>NUCLEOTIDE SEQUENCE [LARGE SCALE GENOMIC DNA]</scope>
    <source>
        <strain evidence="2 3">HA7</strain>
    </source>
</reference>
<organism evidence="2 3">
    <name type="scientific">Spirosoma pollinicola</name>
    <dbReference type="NCBI Taxonomy" id="2057025"/>
    <lineage>
        <taxon>Bacteria</taxon>
        <taxon>Pseudomonadati</taxon>
        <taxon>Bacteroidota</taxon>
        <taxon>Cytophagia</taxon>
        <taxon>Cytophagales</taxon>
        <taxon>Cytophagaceae</taxon>
        <taxon>Spirosoma</taxon>
    </lineage>
</organism>
<gene>
    <name evidence="2" type="ORF">CWM47_30875</name>
</gene>
<dbReference type="EMBL" id="CP025096">
    <property type="protein sequence ID" value="AUD05866.1"/>
    <property type="molecule type" value="Genomic_DNA"/>
</dbReference>
<protein>
    <submittedName>
        <fullName evidence="2">Uncharacterized protein</fullName>
    </submittedName>
</protein>
<sequence>MIPLQPVTGFFKHVAEAQQAVQLLLSSGFTSELLSLSTQSSLRAATDLVPPNSIDGGSGPGKTTSGYFLFSLFGNLEGAEPHQPDPNGNSPSPNAEVISLNIHATVTVQVQSTTEAERATELLCSAGATTD</sequence>
<dbReference type="RefSeq" id="WP_100992417.1">
    <property type="nucleotide sequence ID" value="NZ_CP025096.1"/>
</dbReference>
<dbReference type="Proteomes" id="UP000232883">
    <property type="component" value="Chromosome"/>
</dbReference>
<feature type="region of interest" description="Disordered" evidence="1">
    <location>
        <begin position="76"/>
        <end position="95"/>
    </location>
</feature>
<name>A0A2K8Z7K1_9BACT</name>
<proteinExistence type="predicted"/>
<evidence type="ECO:0000256" key="1">
    <source>
        <dbReference type="SAM" id="MobiDB-lite"/>
    </source>
</evidence>
<evidence type="ECO:0000313" key="2">
    <source>
        <dbReference type="EMBL" id="AUD05866.1"/>
    </source>
</evidence>
<accession>A0A2K8Z7K1</accession>
<dbReference type="KEGG" id="spir:CWM47_30875"/>